<reference evidence="3" key="1">
    <citation type="journal article" date="2017" name="Nat. Microbiol.">
        <title>Global analysis of biosynthetic gene clusters reveals vast potential of secondary metabolite production in Penicillium species.</title>
        <authorList>
            <person name="Nielsen J.C."/>
            <person name="Grijseels S."/>
            <person name="Prigent S."/>
            <person name="Ji B."/>
            <person name="Dainat J."/>
            <person name="Nielsen K.F."/>
            <person name="Frisvad J.C."/>
            <person name="Workman M."/>
            <person name="Nielsen J."/>
        </authorList>
    </citation>
    <scope>NUCLEOTIDE SEQUENCE [LARGE SCALE GENOMIC DNA]</scope>
    <source>
        <strain evidence="3">IBT 13039</strain>
    </source>
</reference>
<comment type="caution">
    <text evidence="2">The sequence shown here is derived from an EMBL/GenBank/DDBJ whole genome shotgun (WGS) entry which is preliminary data.</text>
</comment>
<keyword evidence="1" id="KW-0175">Coiled coil</keyword>
<evidence type="ECO:0000313" key="3">
    <source>
        <dbReference type="Proteomes" id="UP000191691"/>
    </source>
</evidence>
<dbReference type="EMBL" id="MOOB01000058">
    <property type="protein sequence ID" value="OQE77776.1"/>
    <property type="molecule type" value="Genomic_DNA"/>
</dbReference>
<accession>A0A1V6XRW5</accession>
<organism evidence="2 3">
    <name type="scientific">Penicillium nalgiovense</name>
    <dbReference type="NCBI Taxonomy" id="60175"/>
    <lineage>
        <taxon>Eukaryota</taxon>
        <taxon>Fungi</taxon>
        <taxon>Dikarya</taxon>
        <taxon>Ascomycota</taxon>
        <taxon>Pezizomycotina</taxon>
        <taxon>Eurotiomycetes</taxon>
        <taxon>Eurotiomycetidae</taxon>
        <taxon>Eurotiales</taxon>
        <taxon>Aspergillaceae</taxon>
        <taxon>Penicillium</taxon>
    </lineage>
</organism>
<gene>
    <name evidence="2" type="ORF">PENNAL_c0058G07263</name>
</gene>
<dbReference type="STRING" id="60175.A0A1V6XRW5"/>
<dbReference type="Gene3D" id="1.20.5.170">
    <property type="match status" value="1"/>
</dbReference>
<dbReference type="AlphaFoldDB" id="A0A1V6XRW5"/>
<name>A0A1V6XRW5_PENNA</name>
<feature type="coiled-coil region" evidence="1">
    <location>
        <begin position="136"/>
        <end position="184"/>
    </location>
</feature>
<keyword evidence="3" id="KW-1185">Reference proteome</keyword>
<protein>
    <submittedName>
        <fullName evidence="2">Uncharacterized protein</fullName>
    </submittedName>
</protein>
<dbReference type="Proteomes" id="UP000191691">
    <property type="component" value="Unassembled WGS sequence"/>
</dbReference>
<sequence length="187" mass="21066">MPLSVICCQLPLRFLYSQVALRTRFQLSSRRKRRLIFMVVLKATILGIIEDYLDQTDLNVTIWHARMDATPSASAALSRRGETSSGSSPHWTTHLYGVCAIVWGLHGLVMQQAAHRLNVAKWDEEKREKAAKAAAERTLRHEVEELRGHVSALENRIVSVEAANAKLESKNAKLEREVTALQKVVLD</sequence>
<evidence type="ECO:0000256" key="1">
    <source>
        <dbReference type="SAM" id="Coils"/>
    </source>
</evidence>
<evidence type="ECO:0000313" key="2">
    <source>
        <dbReference type="EMBL" id="OQE77776.1"/>
    </source>
</evidence>
<proteinExistence type="predicted"/>